<feature type="signal peptide" evidence="3">
    <location>
        <begin position="1"/>
        <end position="22"/>
    </location>
</feature>
<keyword evidence="5" id="KW-1185">Reference proteome</keyword>
<dbReference type="EMBL" id="JARK01001339">
    <property type="protein sequence ID" value="EYC32294.1"/>
    <property type="molecule type" value="Genomic_DNA"/>
</dbReference>
<feature type="compositionally biased region" description="Basic residues" evidence="2">
    <location>
        <begin position="224"/>
        <end position="245"/>
    </location>
</feature>
<evidence type="ECO:0000256" key="1">
    <source>
        <dbReference type="SAM" id="Coils"/>
    </source>
</evidence>
<dbReference type="Proteomes" id="UP000024635">
    <property type="component" value="Unassembled WGS sequence"/>
</dbReference>
<name>A0A016VXG2_9BILA</name>
<proteinExistence type="predicted"/>
<evidence type="ECO:0000256" key="2">
    <source>
        <dbReference type="SAM" id="MobiDB-lite"/>
    </source>
</evidence>
<feature type="compositionally biased region" description="Basic and acidic residues" evidence="2">
    <location>
        <begin position="816"/>
        <end position="861"/>
    </location>
</feature>
<feature type="region of interest" description="Disordered" evidence="2">
    <location>
        <begin position="977"/>
        <end position="1036"/>
    </location>
</feature>
<keyword evidence="1" id="KW-0175">Coiled coil</keyword>
<gene>
    <name evidence="4" type="primary">Acey_s0003.g1502</name>
    <name evidence="4" type="synonym">Acey-T12D8.9</name>
    <name evidence="4" type="ORF">Y032_0003g1502</name>
</gene>
<feature type="chain" id="PRO_5001494025" evidence="3">
    <location>
        <begin position="23"/>
        <end position="1110"/>
    </location>
</feature>
<comment type="caution">
    <text evidence="4">The sequence shown here is derived from an EMBL/GenBank/DDBJ whole genome shotgun (WGS) entry which is preliminary data.</text>
</comment>
<reference evidence="5" key="1">
    <citation type="journal article" date="2015" name="Nat. Genet.">
        <title>The genome and transcriptome of the zoonotic hookworm Ancylostoma ceylanicum identify infection-specific gene families.</title>
        <authorList>
            <person name="Schwarz E.M."/>
            <person name="Hu Y."/>
            <person name="Antoshechkin I."/>
            <person name="Miller M.M."/>
            <person name="Sternberg P.W."/>
            <person name="Aroian R.V."/>
        </authorList>
    </citation>
    <scope>NUCLEOTIDE SEQUENCE</scope>
    <source>
        <strain evidence="5">HY135</strain>
    </source>
</reference>
<feature type="region of interest" description="Disordered" evidence="2">
    <location>
        <begin position="209"/>
        <end position="248"/>
    </location>
</feature>
<keyword evidence="3" id="KW-0732">Signal</keyword>
<feature type="coiled-coil region" evidence="1">
    <location>
        <begin position="896"/>
        <end position="923"/>
    </location>
</feature>
<organism evidence="4 5">
    <name type="scientific">Ancylostoma ceylanicum</name>
    <dbReference type="NCBI Taxonomy" id="53326"/>
    <lineage>
        <taxon>Eukaryota</taxon>
        <taxon>Metazoa</taxon>
        <taxon>Ecdysozoa</taxon>
        <taxon>Nematoda</taxon>
        <taxon>Chromadorea</taxon>
        <taxon>Rhabditida</taxon>
        <taxon>Rhabditina</taxon>
        <taxon>Rhabditomorpha</taxon>
        <taxon>Strongyloidea</taxon>
        <taxon>Ancylostomatidae</taxon>
        <taxon>Ancylostomatinae</taxon>
        <taxon>Ancylostoma</taxon>
    </lineage>
</organism>
<evidence type="ECO:0000313" key="5">
    <source>
        <dbReference type="Proteomes" id="UP000024635"/>
    </source>
</evidence>
<protein>
    <submittedName>
        <fullName evidence="4">Uncharacterized protein</fullName>
    </submittedName>
</protein>
<feature type="compositionally biased region" description="Basic residues" evidence="2">
    <location>
        <begin position="607"/>
        <end position="621"/>
    </location>
</feature>
<dbReference type="AlphaFoldDB" id="A0A016VXG2"/>
<evidence type="ECO:0000256" key="3">
    <source>
        <dbReference type="SAM" id="SignalP"/>
    </source>
</evidence>
<accession>A0A016VXG2</accession>
<evidence type="ECO:0000313" key="4">
    <source>
        <dbReference type="EMBL" id="EYC32294.1"/>
    </source>
</evidence>
<dbReference type="OrthoDB" id="5841829at2759"/>
<sequence length="1110" mass="127008">MLRLFMLPVLLVFSALFSDTTASVTLLITGHSSDNVYKHQLASLFVESYDEIIEGTQAHLFAFTNGVSLPVAKREHHDLLEIWKDLDMPTNVTTLVLTTLGTDEMSLDHLSILQRFMSTHKALIVIEIGRPVIQTRALLDKSAPCQRGGHAVILSPNTVYFCNKATPTMLPSLEFIGLHKITQPELEPGWEQPQALFLMPKIFVSAAKASEKRHREQIRERPHEHHHHGHAHDHSHPHHHHHHKHHLEEDVEEIVDQIMEEIVEEGVISGPKKQREFTELSEEEKKKFCKYRKSCYESGVKPVIDDDWIFYPSHWWPFKKEAEEEVHEAEEEEAKPYDEEEDLTLQKLQCKYRVSCYHERGIPFTEKPKEEPKMVLASKKKVQPGKKLTLKELAAKTLLELEEAAERAAKRPILKVIETKLSKKEEELNEKLNCKYRKSCYETGQKPVIEDTWRLPIPIKIFSTESADTVSKQINYSELEELEKKLYCKYRKSCYETGVKPEIEPEIFIRTLADLTTIHEQVETRKLTLQEKCKYRKSCYETGIVPEINPKLEAVIQKEVSPVIPTNVQDLKMLCKYRKSCYAEVHDSATVDTIKFIRKRRQIEKEVKRRKARRAKLHRRLRGEMQLGHWRARSSKRAGIAQKAAEAEEESVVKATQVPPAAKPPKPVEEKPEEKEEEEGTAKKEPVAEPKKAKARKSKQPQKDVTPLVEEVVERVAAEVLEEEPQLKKQRKTKKTKVEEQKDIQKPAAKKATPPPKTAAEPKEEAKTKQATKPKEPTKPKEAAKPKEEPPPKQEVKPEPTKQPKKKKEAAQPPPKEAEKKVAEKEGEDKPAEEPKTEKRFEKAKKAMKKMVEEMHHQRDIQEQKEYCKYRKSCYATGKKPKIAQPSVSSLVSTLGEQLEKAIEEFEEEAAVLEEARSEAEKKLHCKYRKSCYETGILPEIVAPHKHEEQGIVFKAGVSKQLQCKYRKSCYRETGITAASDEVADTEEKRKPTDQRAKTADELKDIKKDNATAAKATKEVRTPGELRKPVPAGTGAEECKAGKACYTSAEPKAMKEDHAGSMARIGLERFRKSGKCSPYYYSCREVLGLPPKEKAPIGPNGKRLCRKKKL</sequence>
<feature type="compositionally biased region" description="Basic and acidic residues" evidence="2">
    <location>
        <begin position="736"/>
        <end position="745"/>
    </location>
</feature>
<feature type="compositionally biased region" description="Basic and acidic residues" evidence="2">
    <location>
        <begin position="986"/>
        <end position="1028"/>
    </location>
</feature>
<feature type="compositionally biased region" description="Basic and acidic residues" evidence="2">
    <location>
        <begin position="209"/>
        <end position="223"/>
    </location>
</feature>
<feature type="compositionally biased region" description="Basic and acidic residues" evidence="2">
    <location>
        <begin position="666"/>
        <end position="692"/>
    </location>
</feature>
<feature type="region of interest" description="Disordered" evidence="2">
    <location>
        <begin position="607"/>
        <end position="861"/>
    </location>
</feature>
<feature type="compositionally biased region" description="Basic and acidic residues" evidence="2">
    <location>
        <begin position="760"/>
        <end position="802"/>
    </location>
</feature>